<dbReference type="RefSeq" id="WP_107217443.1">
    <property type="nucleotide sequence ID" value="NZ_KZ686272.1"/>
</dbReference>
<comment type="caution">
    <text evidence="1">The sequence shown here is derived from an EMBL/GenBank/DDBJ whole genome shotgun (WGS) entry which is preliminary data.</text>
</comment>
<gene>
    <name evidence="1" type="ORF">C7T94_17905</name>
</gene>
<dbReference type="AlphaFoldDB" id="A0A2T3HHD2"/>
<evidence type="ECO:0000313" key="2">
    <source>
        <dbReference type="Proteomes" id="UP000240912"/>
    </source>
</evidence>
<dbReference type="EMBL" id="PYLS01000008">
    <property type="protein sequence ID" value="PST81849.1"/>
    <property type="molecule type" value="Genomic_DNA"/>
</dbReference>
<organism evidence="1 2">
    <name type="scientific">Pedobacter yulinensis</name>
    <dbReference type="NCBI Taxonomy" id="2126353"/>
    <lineage>
        <taxon>Bacteria</taxon>
        <taxon>Pseudomonadati</taxon>
        <taxon>Bacteroidota</taxon>
        <taxon>Sphingobacteriia</taxon>
        <taxon>Sphingobacteriales</taxon>
        <taxon>Sphingobacteriaceae</taxon>
        <taxon>Pedobacter</taxon>
    </lineage>
</organism>
<dbReference type="OrthoDB" id="1036397at2"/>
<keyword evidence="2" id="KW-1185">Reference proteome</keyword>
<protein>
    <recommendedName>
        <fullName evidence="3">HMA domain-containing protein</fullName>
    </recommendedName>
</protein>
<proteinExistence type="predicted"/>
<evidence type="ECO:0000313" key="1">
    <source>
        <dbReference type="EMBL" id="PST81849.1"/>
    </source>
</evidence>
<name>A0A2T3HHD2_9SPHI</name>
<evidence type="ECO:0008006" key="3">
    <source>
        <dbReference type="Google" id="ProtNLM"/>
    </source>
</evidence>
<sequence length="74" mass="8594">MNNFDHILVFKTDLASHRDVETIRPVLDAVTHIEEWNVDLYDEDFVLRIVSPRATHQEIIELVQAEGYACAELK</sequence>
<dbReference type="Proteomes" id="UP000240912">
    <property type="component" value="Unassembled WGS sequence"/>
</dbReference>
<accession>A0A2T3HHD2</accession>
<reference evidence="1 2" key="1">
    <citation type="submission" date="2018-03" db="EMBL/GenBank/DDBJ databases">
        <authorList>
            <person name="Keele B.F."/>
        </authorList>
    </citation>
    <scope>NUCLEOTIDE SEQUENCE [LARGE SCALE GENOMIC DNA]</scope>
    <source>
        <strain evidence="1 2">YL28-9</strain>
    </source>
</reference>